<name>A0A1Q9DQ96_SYMMI</name>
<gene>
    <name evidence="2" type="ORF">AK812_SmicGene20338</name>
</gene>
<keyword evidence="1" id="KW-0472">Membrane</keyword>
<dbReference type="Proteomes" id="UP000186817">
    <property type="component" value="Unassembled WGS sequence"/>
</dbReference>
<feature type="transmembrane region" description="Helical" evidence="1">
    <location>
        <begin position="199"/>
        <end position="217"/>
    </location>
</feature>
<reference evidence="2 3" key="1">
    <citation type="submission" date="2016-02" db="EMBL/GenBank/DDBJ databases">
        <title>Genome analysis of coral dinoflagellate symbionts highlights evolutionary adaptations to a symbiotic lifestyle.</title>
        <authorList>
            <person name="Aranda M."/>
            <person name="Li Y."/>
            <person name="Liew Y.J."/>
            <person name="Baumgarten S."/>
            <person name="Simakov O."/>
            <person name="Wilson M."/>
            <person name="Piel J."/>
            <person name="Ashoor H."/>
            <person name="Bougouffa S."/>
            <person name="Bajic V.B."/>
            <person name="Ryu T."/>
            <person name="Ravasi T."/>
            <person name="Bayer T."/>
            <person name="Micklem G."/>
            <person name="Kim H."/>
            <person name="Bhak J."/>
            <person name="Lajeunesse T.C."/>
            <person name="Voolstra C.R."/>
        </authorList>
    </citation>
    <scope>NUCLEOTIDE SEQUENCE [LARGE SCALE GENOMIC DNA]</scope>
    <source>
        <strain evidence="2 3">CCMP2467</strain>
    </source>
</reference>
<dbReference type="EMBL" id="LSRX01000437">
    <property type="protein sequence ID" value="OLP97337.1"/>
    <property type="molecule type" value="Genomic_DNA"/>
</dbReference>
<feature type="transmembrane region" description="Helical" evidence="1">
    <location>
        <begin position="94"/>
        <end position="116"/>
    </location>
</feature>
<keyword evidence="1" id="KW-0812">Transmembrane</keyword>
<feature type="transmembrane region" description="Helical" evidence="1">
    <location>
        <begin position="238"/>
        <end position="262"/>
    </location>
</feature>
<protein>
    <submittedName>
        <fullName evidence="2">Uncharacterized protein</fullName>
    </submittedName>
</protein>
<organism evidence="2 3">
    <name type="scientific">Symbiodinium microadriaticum</name>
    <name type="common">Dinoflagellate</name>
    <name type="synonym">Zooxanthella microadriatica</name>
    <dbReference type="NCBI Taxonomy" id="2951"/>
    <lineage>
        <taxon>Eukaryota</taxon>
        <taxon>Sar</taxon>
        <taxon>Alveolata</taxon>
        <taxon>Dinophyceae</taxon>
        <taxon>Suessiales</taxon>
        <taxon>Symbiodiniaceae</taxon>
        <taxon>Symbiodinium</taxon>
    </lineage>
</organism>
<evidence type="ECO:0000313" key="3">
    <source>
        <dbReference type="Proteomes" id="UP000186817"/>
    </source>
</evidence>
<sequence length="812" mass="91952">MAFPVIKLKADVMLGALATGRRASEGFQDQGHVVHLANPPYQEPSKMVAQPDRHYPDKHPYQVVAAFFFGVTGSATSSRSPEDCADARMSMTRFVLIGIISVSFVSFPISLLAHMWQRSFVDESARGHYTRDKQIMFWQVQDFVFWVGSSFYTLFCCLFIALFIANLSELDQWKWLLTFAVIVVRIAIVQPRFGSKVELGIGMAFLLAAATRYVKIRRPEFVRDGHPKLHFKLPKQDFVFWVGSSFYTLFCCLFIALFIANLSELDQWKWLLTFAVIVVRIAIVQPRFGSKVELGPEFVRDGHPKLHFKLPKQAAHASLKVKELASRSVSVAELLLFWEKDFMVTHNWGNKFCHLIAAILSEAIGVMHSTDKELKGSGCPQQFMAVSIGEKTYETTATQLAHNRTSVLYTEADRLQRRYWVCVNQHASICDTPPATDSMGEMIGYLSVVVPAFSQVVAVDMNFTAFTRIWCIAELAEARKMDLQQNLHKIEKLDVRDAHHGNRQASVPEDKDRVLEKIDDKDVFKILLWFQVNVGRYSETPQDTVFEKSAPFILTEGCAGRTIGGEGPRTPLMGELELPPAFSVKRRKVKLGQRNPLLDRNVGLLTRFLFDLHGQAGPHDALDAMTHVMVDAMHHVDNDCAPKQLQKGWAKRIEEYESGSQLLVGAEETLARMVYENETSHLFSPLKLGEIISVRTFAPSRQVNPEAKSDDKFSELLSLDTSGSLLRRDKRVPEPSKEKKFLVMKETVEKCQQLVKKTDTDEIDEMSTDEIKAKMIELTNQTKFNLAMLEYCEQGFRASSSEDIRESAISEP</sequence>
<evidence type="ECO:0000256" key="1">
    <source>
        <dbReference type="SAM" id="Phobius"/>
    </source>
</evidence>
<proteinExistence type="predicted"/>
<dbReference type="AlphaFoldDB" id="A0A1Q9DQ96"/>
<comment type="caution">
    <text evidence="2">The sequence shown here is derived from an EMBL/GenBank/DDBJ whole genome shotgun (WGS) entry which is preliminary data.</text>
</comment>
<evidence type="ECO:0000313" key="2">
    <source>
        <dbReference type="EMBL" id="OLP97337.1"/>
    </source>
</evidence>
<dbReference type="OrthoDB" id="446270at2759"/>
<accession>A0A1Q9DQ96</accession>
<feature type="transmembrane region" description="Helical" evidence="1">
    <location>
        <begin position="143"/>
        <end position="163"/>
    </location>
</feature>
<feature type="transmembrane region" description="Helical" evidence="1">
    <location>
        <begin position="175"/>
        <end position="193"/>
    </location>
</feature>
<keyword evidence="3" id="KW-1185">Reference proteome</keyword>
<keyword evidence="1" id="KW-1133">Transmembrane helix</keyword>